<dbReference type="SMART" id="SM01359">
    <property type="entry name" value="A2M_N_2"/>
    <property type="match status" value="1"/>
</dbReference>
<dbReference type="InterPro" id="IPR041203">
    <property type="entry name" value="Bact_A2M_MG5"/>
</dbReference>
<reference evidence="5 6" key="1">
    <citation type="submission" date="2017-04" db="EMBL/GenBank/DDBJ databases">
        <authorList>
            <person name="Afonso C.L."/>
            <person name="Miller P.J."/>
            <person name="Scott M.A."/>
            <person name="Spackman E."/>
            <person name="Goraichik I."/>
            <person name="Dimitrov K.M."/>
            <person name="Suarez D.L."/>
            <person name="Swayne D.E."/>
        </authorList>
    </citation>
    <scope>NUCLEOTIDE SEQUENCE [LARGE SCALE GENOMIC DNA]</scope>
    <source>
        <strain evidence="5 6">DSM 21164</strain>
    </source>
</reference>
<proteinExistence type="inferred from homology"/>
<dbReference type="Pfam" id="PF17962">
    <property type="entry name" value="bMG6"/>
    <property type="match status" value="1"/>
</dbReference>
<organism evidence="5 6">
    <name type="scientific">Cellulophaga tyrosinoxydans</name>
    <dbReference type="NCBI Taxonomy" id="504486"/>
    <lineage>
        <taxon>Bacteria</taxon>
        <taxon>Pseudomonadati</taxon>
        <taxon>Bacteroidota</taxon>
        <taxon>Flavobacteriia</taxon>
        <taxon>Flavobacteriales</taxon>
        <taxon>Flavobacteriaceae</taxon>
        <taxon>Cellulophaga</taxon>
    </lineage>
</organism>
<dbReference type="PROSITE" id="PS51257">
    <property type="entry name" value="PROKAR_LIPOPROTEIN"/>
    <property type="match status" value="1"/>
</dbReference>
<feature type="domain" description="Alpha-2-macroglobulin bait region" evidence="3">
    <location>
        <begin position="980"/>
        <end position="1122"/>
    </location>
</feature>
<sequence length="1840" mass="205633">MNIRLFSLAFAVLFIFSCKDKSIDFKNQSDNLNRYQEYISEVTHGIIASKSDVRVVLKAPVTSWKNGATLDKSLFEVSPSVNGKVIALDDRTIAFVPENGFKQNTEYSFTLALGDIVKDIPKDLEELTFLVKTIEQQFTIYTNPIQSYSKEKQYIEGQLRSADLLTLDIAQKLIQVKQNGKDIKVKFDSSVKEGTLFQFKIDSIQRYTEDSNLEVVWDGSKYDINSKGSNTIVIPGKNNFVVLDVIVENNEKPHVSINFSDPLKKGQNFKGLVVLEGDNNLKYSVNGNTLKVYPSIEITGTALLEVFNGIESVDGFKLKTKYEERIAFEQIKPEVRLLSNGTILPSSNNLKINFEAVNLKYVDVTVLRIYENNVLQFLQNNNINGNYNLKQVGRPVAAKKLELQNNLTANNGKWSAHALDLKSIITPEQGAIYHVEFSFKPSYSLYKCESTNFDTAKEESEDYDSESEESSWDGVEEYYDDYYYYDYNWNERENPCHTSYYYDKKVSINVLASDIGVTIKKGLNKSFFIAVNDIVSTAPMAGAKVVFYNYQQQPVGSVTTDDKGMTFFDATNNQAYFAIVEKNGQKTYIKLNDGNVLSVSKFDVSGVKLQKGIKGFIFGERGVWRPGDNIFLSFMLNDNANKLPTNHPVKLELLDPYNKVVYKEVKTYGLDNFYNFELKTDENAPTGNWLAKVTVGGASFTKTIKIETIKPNRLKIRTDFASEILDGSQPVRGTMEVKWLHGAIAKNLKADITAKFNTKTTTFKNYPSYVFDDPSRSFSSEDQVVFNGKVDEEGKANFSISPQLSGNAPGMLNAAFITKVYENGGDYSTDVFTKTYSPFDTYIGLNVPKGDKTRGMLLTDVKHNFEVVTVDENGKPKAKQNLKVTVQKVSWRWWWDNSADNLSSYSSSEYYEKVYEETINTSSNGKATFNFELKYPDWGRYLVRVEDQNGGHATGKTIYIDWPGWAGKSRKNDPSAATMLLFSTDKENYNVGEKAVITFPSSEGGRALVTVENGSEVLESLWVETKKGETKFELPITELYTPNIYINIALLQPHASTLNDSPIRMYGVVGVGVENPNTRLVPQISMPDVLRPEESITVKINEKNKKAMTYTIAIVDDGLLDLTRFKTPDAWSSFYAKEALGVKTWDIYDDVIGAFGGRIDQVFAIGGDDELAGAKNKKANRFEPIVVHLGPFSLKAGEAKSHTIKIPKYVGSVRTMVIAGNAEKEAYGMAEKTTAVRKPLMVLASLPRKITPGEKVTLPVTVFAMESKVKNVTVRIKQDKSFKIVGDATQSLTFSQPDEKMVYFDLDVADFKGIGKVIVEASGGGETASFEIPIDVVNPNPLTTTIQDVQLEANSSQTINLETFGISGSNTASIEFSTLPPMSFDGRMQYLIQYPHGCVEQTTSAAFPQLFLNDIFDMSSAKKSETQKNVNNAIKRLGGFQRPNGGFSYWPGLGSTDDWGTTYAGHFLLEAEKKGYVMPIGFKTNWVKYQQNTAKQWRSGGNYSDLAQAYRLYTLALSGNADVASMNRLRETNGVSNEAKFRLAAAYGLVGQDNVAQQILKTASVDFDSYKYNYYTYGSSERNRAMALETYVLMKDKTKAQELAKTIAKSLNEQRWMSTQSTSYSLLAMAKFAEMVGGKGIKASVTVNSKTDNIATSKTLASRTLEIKKGTNSIQLKNLEGNLLYVSIVNSGILPVGEEKEIQRNLAVRTTFKGRDGSSINISSISQGTDFVAEVTLTNTTGNAINNMALSEIFPSGWEIVNTRFTDFGDFAQNDVTYTDLRDDRANFYFNMNKNETKTFRILLNASYLGTYYLPGVQVEAMYDNDYVARTKGQWIKVVQ</sequence>
<dbReference type="RefSeq" id="WP_084060341.1">
    <property type="nucleotide sequence ID" value="NZ_FWXO01000001.1"/>
</dbReference>
<dbReference type="Gene3D" id="2.60.40.1930">
    <property type="match status" value="1"/>
</dbReference>
<dbReference type="GO" id="GO:0005615">
    <property type="term" value="C:extracellular space"/>
    <property type="evidence" value="ECO:0007669"/>
    <property type="project" value="InterPro"/>
</dbReference>
<evidence type="ECO:0000259" key="3">
    <source>
        <dbReference type="SMART" id="SM01359"/>
    </source>
</evidence>
<protein>
    <recommendedName>
        <fullName evidence="7">Alpha-2-macroglobulin family N-terminal region</fullName>
    </recommendedName>
</protein>
<dbReference type="SMART" id="SM01360">
    <property type="entry name" value="A2M"/>
    <property type="match status" value="1"/>
</dbReference>
<evidence type="ECO:0000256" key="1">
    <source>
        <dbReference type="ARBA" id="ARBA00010556"/>
    </source>
</evidence>
<feature type="domain" description="Alpha-2-macroglobulin" evidence="4">
    <location>
        <begin position="1186"/>
        <end position="1276"/>
    </location>
</feature>
<dbReference type="InterPro" id="IPR041246">
    <property type="entry name" value="Bact_MG10"/>
</dbReference>
<dbReference type="CDD" id="cd02891">
    <property type="entry name" value="A2M_like"/>
    <property type="match status" value="1"/>
</dbReference>
<dbReference type="InterPro" id="IPR051802">
    <property type="entry name" value="YfhM-like"/>
</dbReference>
<dbReference type="PANTHER" id="PTHR40094">
    <property type="entry name" value="ALPHA-2-MACROGLOBULIN HOMOLOG"/>
    <property type="match status" value="1"/>
</dbReference>
<dbReference type="Pfam" id="PF17972">
    <property type="entry name" value="bMG5"/>
    <property type="match status" value="1"/>
</dbReference>
<dbReference type="Proteomes" id="UP000192360">
    <property type="component" value="Unassembled WGS sequence"/>
</dbReference>
<comment type="similarity">
    <text evidence="1">Belongs to the protease inhibitor I39 (alpha-2-macroglobulin) family. Bacterial alpha-2-macroglobulin subfamily.</text>
</comment>
<dbReference type="InterPro" id="IPR011626">
    <property type="entry name" value="Alpha-macroglobulin_TED"/>
</dbReference>
<dbReference type="EMBL" id="FWXO01000001">
    <property type="protein sequence ID" value="SMC42568.1"/>
    <property type="molecule type" value="Genomic_DNA"/>
</dbReference>
<dbReference type="PANTHER" id="PTHR40094:SF1">
    <property type="entry name" value="UBIQUITIN DOMAIN-CONTAINING PROTEIN"/>
    <property type="match status" value="1"/>
</dbReference>
<evidence type="ECO:0000256" key="2">
    <source>
        <dbReference type="ARBA" id="ARBA00022729"/>
    </source>
</evidence>
<evidence type="ECO:0008006" key="7">
    <source>
        <dbReference type="Google" id="ProtNLM"/>
    </source>
</evidence>
<dbReference type="Pfam" id="PF17973">
    <property type="entry name" value="bMG10"/>
    <property type="match status" value="1"/>
</dbReference>
<dbReference type="OrthoDB" id="9767116at2"/>
<dbReference type="Gene3D" id="1.50.10.20">
    <property type="match status" value="1"/>
</dbReference>
<dbReference type="InterPro" id="IPR041462">
    <property type="entry name" value="Bact_A2M_MG6"/>
</dbReference>
<dbReference type="SUPFAM" id="SSF48239">
    <property type="entry name" value="Terpenoid cyclases/Protein prenyltransferases"/>
    <property type="match status" value="1"/>
</dbReference>
<dbReference type="Pfam" id="PF11974">
    <property type="entry name" value="bMG3"/>
    <property type="match status" value="1"/>
</dbReference>
<dbReference type="InterPro" id="IPR047565">
    <property type="entry name" value="Alpha-macroglob_thiol-ester_cl"/>
</dbReference>
<gene>
    <name evidence="5" type="ORF">SAMN05660703_1065</name>
</gene>
<dbReference type="InterPro" id="IPR001599">
    <property type="entry name" value="Macroglobln_a2"/>
</dbReference>
<dbReference type="InterPro" id="IPR002890">
    <property type="entry name" value="MG2"/>
</dbReference>
<dbReference type="Pfam" id="PF07703">
    <property type="entry name" value="A2M_BRD"/>
    <property type="match status" value="1"/>
</dbReference>
<dbReference type="GO" id="GO:0004866">
    <property type="term" value="F:endopeptidase inhibitor activity"/>
    <property type="evidence" value="ECO:0007669"/>
    <property type="project" value="InterPro"/>
</dbReference>
<evidence type="ECO:0000313" key="5">
    <source>
        <dbReference type="EMBL" id="SMC42568.1"/>
    </source>
</evidence>
<dbReference type="Pfam" id="PF07678">
    <property type="entry name" value="TED_complement"/>
    <property type="match status" value="1"/>
</dbReference>
<dbReference type="InterPro" id="IPR011625">
    <property type="entry name" value="A2M_N_BRD"/>
</dbReference>
<dbReference type="Pfam" id="PF01835">
    <property type="entry name" value="MG2"/>
    <property type="match status" value="1"/>
</dbReference>
<accession>A0A1W1Z3N4</accession>
<dbReference type="SMART" id="SM01419">
    <property type="entry name" value="Thiol-ester_cl"/>
    <property type="match status" value="1"/>
</dbReference>
<keyword evidence="2" id="KW-0732">Signal</keyword>
<dbReference type="InterPro" id="IPR008930">
    <property type="entry name" value="Terpenoid_cyclase/PrenylTrfase"/>
</dbReference>
<dbReference type="Pfam" id="PF00207">
    <property type="entry name" value="A2M"/>
    <property type="match status" value="1"/>
</dbReference>
<dbReference type="STRING" id="504486.SAMN05660703_1065"/>
<keyword evidence="6" id="KW-1185">Reference proteome</keyword>
<evidence type="ECO:0000313" key="6">
    <source>
        <dbReference type="Proteomes" id="UP000192360"/>
    </source>
</evidence>
<evidence type="ECO:0000259" key="4">
    <source>
        <dbReference type="SMART" id="SM01360"/>
    </source>
</evidence>
<dbReference type="InterPro" id="IPR021868">
    <property type="entry name" value="Alpha_2_Macroglob_MG3"/>
</dbReference>
<name>A0A1W1Z3N4_9FLAO</name>